<evidence type="ECO:0000313" key="8">
    <source>
        <dbReference type="Proteomes" id="UP001230188"/>
    </source>
</evidence>
<keyword evidence="3 6" id="KW-1133">Transmembrane helix</keyword>
<evidence type="ECO:0000256" key="1">
    <source>
        <dbReference type="ARBA" id="ARBA00004141"/>
    </source>
</evidence>
<evidence type="ECO:0000256" key="6">
    <source>
        <dbReference type="SAM" id="Phobius"/>
    </source>
</evidence>
<accession>A0AAD7UCF2</accession>
<dbReference type="Pfam" id="PF02535">
    <property type="entry name" value="Zip"/>
    <property type="match status" value="1"/>
</dbReference>
<feature type="region of interest" description="Disordered" evidence="5">
    <location>
        <begin position="130"/>
        <end position="159"/>
    </location>
</feature>
<reference evidence="7" key="1">
    <citation type="submission" date="2023-01" db="EMBL/GenBank/DDBJ databases">
        <title>Metagenome sequencing of chrysophaentin producing Chrysophaeum taylorii.</title>
        <authorList>
            <person name="Davison J."/>
            <person name="Bewley C."/>
        </authorList>
    </citation>
    <scope>NUCLEOTIDE SEQUENCE</scope>
    <source>
        <strain evidence="7">NIES-1699</strain>
    </source>
</reference>
<dbReference type="PANTHER" id="PTHR11040">
    <property type="entry name" value="ZINC/IRON TRANSPORTER"/>
    <property type="match status" value="1"/>
</dbReference>
<evidence type="ECO:0008006" key="9">
    <source>
        <dbReference type="Google" id="ProtNLM"/>
    </source>
</evidence>
<evidence type="ECO:0000256" key="3">
    <source>
        <dbReference type="ARBA" id="ARBA00022989"/>
    </source>
</evidence>
<feature type="transmembrane region" description="Helical" evidence="6">
    <location>
        <begin position="77"/>
        <end position="99"/>
    </location>
</feature>
<feature type="transmembrane region" description="Helical" evidence="6">
    <location>
        <begin position="278"/>
        <end position="300"/>
    </location>
</feature>
<dbReference type="NCBIfam" id="NF003243">
    <property type="entry name" value="PRK04201.1"/>
    <property type="match status" value="1"/>
</dbReference>
<dbReference type="EMBL" id="JAQMWT010000391">
    <property type="protein sequence ID" value="KAJ8602013.1"/>
    <property type="molecule type" value="Genomic_DNA"/>
</dbReference>
<dbReference type="GO" id="GO:0016020">
    <property type="term" value="C:membrane"/>
    <property type="evidence" value="ECO:0007669"/>
    <property type="project" value="UniProtKB-SubCell"/>
</dbReference>
<dbReference type="GO" id="GO:0005385">
    <property type="term" value="F:zinc ion transmembrane transporter activity"/>
    <property type="evidence" value="ECO:0007669"/>
    <property type="project" value="TreeGrafter"/>
</dbReference>
<comment type="subcellular location">
    <subcellularLocation>
        <location evidence="1">Membrane</location>
        <topology evidence="1">Multi-pass membrane protein</topology>
    </subcellularLocation>
</comment>
<dbReference type="InterPro" id="IPR003689">
    <property type="entry name" value="ZIP"/>
</dbReference>
<feature type="transmembrane region" description="Helical" evidence="6">
    <location>
        <begin position="40"/>
        <end position="57"/>
    </location>
</feature>
<keyword evidence="4 6" id="KW-0472">Membrane</keyword>
<evidence type="ECO:0000256" key="2">
    <source>
        <dbReference type="ARBA" id="ARBA00022692"/>
    </source>
</evidence>
<dbReference type="PANTHER" id="PTHR11040:SF205">
    <property type="entry name" value="ZINC TRANSPORTER ZUPT"/>
    <property type="match status" value="1"/>
</dbReference>
<keyword evidence="8" id="KW-1185">Reference proteome</keyword>
<dbReference type="Proteomes" id="UP001230188">
    <property type="component" value="Unassembled WGS sequence"/>
</dbReference>
<organism evidence="7 8">
    <name type="scientific">Chrysophaeum taylorii</name>
    <dbReference type="NCBI Taxonomy" id="2483200"/>
    <lineage>
        <taxon>Eukaryota</taxon>
        <taxon>Sar</taxon>
        <taxon>Stramenopiles</taxon>
        <taxon>Ochrophyta</taxon>
        <taxon>Pelagophyceae</taxon>
        <taxon>Pelagomonadales</taxon>
        <taxon>Pelagomonadaceae</taxon>
        <taxon>Chrysophaeum</taxon>
    </lineage>
</organism>
<feature type="compositionally biased region" description="Polar residues" evidence="5">
    <location>
        <begin position="144"/>
        <end position="158"/>
    </location>
</feature>
<proteinExistence type="predicted"/>
<sequence length="334" mass="34631">MSLSNAQLGFILVLCAGSATGLGAAVVFSERLVKLASKQVLAAALAVSAGVMLYVSFIEIFVKSQMAFEAPFGASDAYLSATASLFAGMLFMAGVDALVHKLDPNRDACHSADPCQFIASEVDESLAVVVDKPHGGPGAPDRSPTASQTDSASPTDTVDVSIEAGDPLRLINKDKDAPDSSQQLERMGLLTALAIGLHNFPEGLATFVGTLDSPAVGGALAVAIAIHNIPEGLCVAMPIYFSTGSRWKAFRWALLSGVSEPIGAGLGWLVLGDTVNEVAYGIVFGMVGGMMVAICLHELIPTAHRYDPNDKIVTKAIAAGMLVMAASLCLFVYG</sequence>
<dbReference type="AlphaFoldDB" id="A0AAD7UCF2"/>
<feature type="transmembrane region" description="Helical" evidence="6">
    <location>
        <begin position="312"/>
        <end position="333"/>
    </location>
</feature>
<feature type="transmembrane region" description="Helical" evidence="6">
    <location>
        <begin position="252"/>
        <end position="272"/>
    </location>
</feature>
<name>A0AAD7UCF2_9STRA</name>
<evidence type="ECO:0000313" key="7">
    <source>
        <dbReference type="EMBL" id="KAJ8602013.1"/>
    </source>
</evidence>
<feature type="transmembrane region" description="Helical" evidence="6">
    <location>
        <begin position="6"/>
        <end position="28"/>
    </location>
</feature>
<comment type="caution">
    <text evidence="7">The sequence shown here is derived from an EMBL/GenBank/DDBJ whole genome shotgun (WGS) entry which is preliminary data.</text>
</comment>
<keyword evidence="2 6" id="KW-0812">Transmembrane</keyword>
<protein>
    <recommendedName>
        <fullName evidence="9">Zinc transporter</fullName>
    </recommendedName>
</protein>
<evidence type="ECO:0000256" key="4">
    <source>
        <dbReference type="ARBA" id="ARBA00023136"/>
    </source>
</evidence>
<gene>
    <name evidence="7" type="ORF">CTAYLR_002769</name>
</gene>
<evidence type="ECO:0000256" key="5">
    <source>
        <dbReference type="SAM" id="MobiDB-lite"/>
    </source>
</evidence>